<dbReference type="GO" id="GO:0005886">
    <property type="term" value="C:plasma membrane"/>
    <property type="evidence" value="ECO:0007669"/>
    <property type="project" value="UniProtKB-SubCell"/>
</dbReference>
<protein>
    <submittedName>
        <fullName evidence="8">Multidrug ABC transporter ATP-binding protein</fullName>
    </submittedName>
</protein>
<dbReference type="PROSITE" id="PS50929">
    <property type="entry name" value="ABC_TM1F"/>
    <property type="match status" value="1"/>
</dbReference>
<dbReference type="SUPFAM" id="SSF90123">
    <property type="entry name" value="ABC transporter transmembrane region"/>
    <property type="match status" value="1"/>
</dbReference>
<dbReference type="GO" id="GO:0016887">
    <property type="term" value="F:ATP hydrolysis activity"/>
    <property type="evidence" value="ECO:0007669"/>
    <property type="project" value="InterPro"/>
</dbReference>
<evidence type="ECO:0000256" key="5">
    <source>
        <dbReference type="ARBA" id="ARBA00022840"/>
    </source>
</evidence>
<evidence type="ECO:0000256" key="7">
    <source>
        <dbReference type="ARBA" id="ARBA00023136"/>
    </source>
</evidence>
<proteinExistence type="predicted"/>
<evidence type="ECO:0000256" key="1">
    <source>
        <dbReference type="ARBA" id="ARBA00004651"/>
    </source>
</evidence>
<dbReference type="Gene3D" id="1.20.1560.10">
    <property type="entry name" value="ABC transporter type 1, transmembrane domain"/>
    <property type="match status" value="1"/>
</dbReference>
<evidence type="ECO:0000256" key="2">
    <source>
        <dbReference type="ARBA" id="ARBA00022448"/>
    </source>
</evidence>
<dbReference type="Proteomes" id="UP000287394">
    <property type="component" value="Chromosome"/>
</dbReference>
<keyword evidence="2" id="KW-0813">Transport</keyword>
<dbReference type="InterPro" id="IPR027417">
    <property type="entry name" value="P-loop_NTPase"/>
</dbReference>
<accession>A0A402D4N0</accession>
<keyword evidence="7" id="KW-0472">Membrane</keyword>
<dbReference type="GO" id="GO:0015421">
    <property type="term" value="F:ABC-type oligopeptide transporter activity"/>
    <property type="evidence" value="ECO:0007669"/>
    <property type="project" value="TreeGrafter"/>
</dbReference>
<dbReference type="InterPro" id="IPR017871">
    <property type="entry name" value="ABC_transporter-like_CS"/>
</dbReference>
<evidence type="ECO:0000256" key="4">
    <source>
        <dbReference type="ARBA" id="ARBA00022741"/>
    </source>
</evidence>
<dbReference type="PROSITE" id="PS50893">
    <property type="entry name" value="ABC_TRANSPORTER_2"/>
    <property type="match status" value="1"/>
</dbReference>
<dbReference type="SUPFAM" id="SSF52540">
    <property type="entry name" value="P-loop containing nucleoside triphosphate hydrolases"/>
    <property type="match status" value="1"/>
</dbReference>
<dbReference type="InterPro" id="IPR003593">
    <property type="entry name" value="AAA+_ATPase"/>
</dbReference>
<evidence type="ECO:0000256" key="3">
    <source>
        <dbReference type="ARBA" id="ARBA00022692"/>
    </source>
</evidence>
<evidence type="ECO:0000313" key="9">
    <source>
        <dbReference type="Proteomes" id="UP000287394"/>
    </source>
</evidence>
<gene>
    <name evidence="8" type="ORF">CCAX7_12890</name>
</gene>
<dbReference type="Gene3D" id="3.40.50.300">
    <property type="entry name" value="P-loop containing nucleotide triphosphate hydrolases"/>
    <property type="match status" value="1"/>
</dbReference>
<keyword evidence="3" id="KW-0812">Transmembrane</keyword>
<sequence>MTMRMGGRGGNGGQKKPLTANTVRRVAQTFAPYAGQLALIAGCVFVSAAFGLVTPFALRRIIDKGLQVHDMGVVIHYSLLTLIATVFATGFSLAYGYFSVLVGQHILRDLRARLFHHLLGMSLRFFTATRAGEIQSRLTNDFTNVASVLSDTVATVLFNVTTVLSTLIAMFLFDWRLTLLSVAAMPLFAYLASRVGDYAGVVRKRSAEQNAAISATLQETLSVSGVLLTKTSGRQEIAADRFAVENEALAVTQIQSAMIMRYFFNMIRLTFSITPILVYWLAGFLVVAQHDRSLTIGTIVGFTALQSALLFPLTNLLSVQADVTSSFAMFDRIFEYLDLKQDIEDAPNAVSLEPSAVRGAVAMEDVSFRYDSAQESPTLDHVTFQAEPGQLIALVGPSGAGKTTLTYLLPRLYDADSGRVTIDGIDVKDIKLQSLGRLVGVVTQETYLVHNTIRENLRYGNPAATDDQLIEAAKSAAIHDHIASLPEGYDTVVGERGYKLSGGEKQRIAIARAILKNPRILILDEATSALDTRSERLIQEAFTRLSVGRTTFAIAHRLSTILSADVILVIEHGRIVERGTHTELLERNGAYAKLYAAQFAGESAPEDSADPQEAPPIAEGVS</sequence>
<dbReference type="PANTHER" id="PTHR43394:SF1">
    <property type="entry name" value="ATP-BINDING CASSETTE SUB-FAMILY B MEMBER 10, MITOCHONDRIAL"/>
    <property type="match status" value="1"/>
</dbReference>
<dbReference type="InterPro" id="IPR011527">
    <property type="entry name" value="ABC1_TM_dom"/>
</dbReference>
<evidence type="ECO:0000256" key="6">
    <source>
        <dbReference type="ARBA" id="ARBA00022989"/>
    </source>
</evidence>
<name>A0A402D4N0_9BACT</name>
<dbReference type="CDD" id="cd18550">
    <property type="entry name" value="ABC_6TM_exporter_like"/>
    <property type="match status" value="1"/>
</dbReference>
<keyword evidence="6" id="KW-1133">Transmembrane helix</keyword>
<reference evidence="8 9" key="1">
    <citation type="journal article" date="2019" name="Int. J. Syst. Evol. Microbiol.">
        <title>Capsulimonas corticalis gen. nov., sp. nov., an aerobic capsulated bacterium, of a novel bacterial order, Capsulimonadales ord. nov., of the class Armatimonadia of the phylum Armatimonadetes.</title>
        <authorList>
            <person name="Li J."/>
            <person name="Kudo C."/>
            <person name="Tonouchi A."/>
        </authorList>
    </citation>
    <scope>NUCLEOTIDE SEQUENCE [LARGE SCALE GENOMIC DNA]</scope>
    <source>
        <strain evidence="8 9">AX-7</strain>
    </source>
</reference>
<dbReference type="AlphaFoldDB" id="A0A402D4N0"/>
<dbReference type="Pfam" id="PF00664">
    <property type="entry name" value="ABC_membrane"/>
    <property type="match status" value="1"/>
</dbReference>
<dbReference type="FunFam" id="3.40.50.300:FF:000287">
    <property type="entry name" value="Multidrug ABC transporter ATP-binding protein"/>
    <property type="match status" value="1"/>
</dbReference>
<dbReference type="GO" id="GO:0005524">
    <property type="term" value="F:ATP binding"/>
    <property type="evidence" value="ECO:0007669"/>
    <property type="project" value="UniProtKB-KW"/>
</dbReference>
<dbReference type="RefSeq" id="WP_218025753.1">
    <property type="nucleotide sequence ID" value="NZ_AP025739.1"/>
</dbReference>
<dbReference type="EMBL" id="AP025739">
    <property type="protein sequence ID" value="BDI29238.1"/>
    <property type="molecule type" value="Genomic_DNA"/>
</dbReference>
<evidence type="ECO:0000313" key="8">
    <source>
        <dbReference type="EMBL" id="BDI29238.1"/>
    </source>
</evidence>
<comment type="subcellular location">
    <subcellularLocation>
        <location evidence="1">Cell membrane</location>
        <topology evidence="1">Multi-pass membrane protein</topology>
    </subcellularLocation>
</comment>
<dbReference type="KEGG" id="ccot:CCAX7_12890"/>
<dbReference type="InterPro" id="IPR039421">
    <property type="entry name" value="Type_1_exporter"/>
</dbReference>
<keyword evidence="5 8" id="KW-0067">ATP-binding</keyword>
<dbReference type="SMART" id="SM00382">
    <property type="entry name" value="AAA"/>
    <property type="match status" value="1"/>
</dbReference>
<keyword evidence="4" id="KW-0547">Nucleotide-binding</keyword>
<dbReference type="InterPro" id="IPR003439">
    <property type="entry name" value="ABC_transporter-like_ATP-bd"/>
</dbReference>
<dbReference type="InterPro" id="IPR036640">
    <property type="entry name" value="ABC1_TM_sf"/>
</dbReference>
<dbReference type="PROSITE" id="PS00211">
    <property type="entry name" value="ABC_TRANSPORTER_1"/>
    <property type="match status" value="1"/>
</dbReference>
<keyword evidence="9" id="KW-1185">Reference proteome</keyword>
<dbReference type="PANTHER" id="PTHR43394">
    <property type="entry name" value="ATP-DEPENDENT PERMEASE MDL1, MITOCHONDRIAL"/>
    <property type="match status" value="1"/>
</dbReference>
<organism evidence="8 9">
    <name type="scientific">Capsulimonas corticalis</name>
    <dbReference type="NCBI Taxonomy" id="2219043"/>
    <lineage>
        <taxon>Bacteria</taxon>
        <taxon>Bacillati</taxon>
        <taxon>Armatimonadota</taxon>
        <taxon>Armatimonadia</taxon>
        <taxon>Capsulimonadales</taxon>
        <taxon>Capsulimonadaceae</taxon>
        <taxon>Capsulimonas</taxon>
    </lineage>
</organism>
<dbReference type="Pfam" id="PF00005">
    <property type="entry name" value="ABC_tran"/>
    <property type="match status" value="1"/>
</dbReference>